<dbReference type="AlphaFoldDB" id="A0A0D5LQL6"/>
<reference evidence="1 2" key="1">
    <citation type="journal article" date="2015" name="Genome Announc.">
        <title>Complete genome sequence of Martelella endophytica YC6887, which has antifungal activity associated with a halophyte.</title>
        <authorList>
            <person name="Khan A."/>
            <person name="Khan H."/>
            <person name="Chung E.J."/>
            <person name="Hossain M.T."/>
            <person name="Chung Y.R."/>
        </authorList>
    </citation>
    <scope>NUCLEOTIDE SEQUENCE [LARGE SCALE GENOMIC DNA]</scope>
    <source>
        <strain evidence="1">YC6887</strain>
    </source>
</reference>
<evidence type="ECO:0000313" key="1">
    <source>
        <dbReference type="EMBL" id="AJY46504.1"/>
    </source>
</evidence>
<gene>
    <name evidence="1" type="ORF">TM49_13770</name>
</gene>
<dbReference type="PATRIC" id="fig|1486262.3.peg.2842"/>
<organism evidence="1 2">
    <name type="scientific">Martelella endophytica</name>
    <dbReference type="NCBI Taxonomy" id="1486262"/>
    <lineage>
        <taxon>Bacteria</taxon>
        <taxon>Pseudomonadati</taxon>
        <taxon>Pseudomonadota</taxon>
        <taxon>Alphaproteobacteria</taxon>
        <taxon>Hyphomicrobiales</taxon>
        <taxon>Aurantimonadaceae</taxon>
        <taxon>Martelella</taxon>
    </lineage>
</organism>
<protein>
    <submittedName>
        <fullName evidence="1">Uncharacterized protein</fullName>
    </submittedName>
</protein>
<name>A0A0D5LQL6_MAREN</name>
<evidence type="ECO:0000313" key="2">
    <source>
        <dbReference type="Proteomes" id="UP000032611"/>
    </source>
</evidence>
<dbReference type="KEGG" id="mey:TM49_13770"/>
<dbReference type="EMBL" id="CP010803">
    <property type="protein sequence ID" value="AJY46504.1"/>
    <property type="molecule type" value="Genomic_DNA"/>
</dbReference>
<accession>A0A0D5LQL6</accession>
<sequence>MPERRMSFNLHSAQEREHALYHACVMAVREGFPYLTVGEIIDPPHEMFDAALARQIALHMLIRKFNVPKRRVARMQERSRESVYRALRIIDDRCENPVFLAYYAAMAERADAALLSIFEEAA</sequence>
<keyword evidence="2" id="KW-1185">Reference proteome</keyword>
<proteinExistence type="predicted"/>
<dbReference type="Proteomes" id="UP000032611">
    <property type="component" value="Chromosome"/>
</dbReference>
<dbReference type="HOGENOM" id="CLU_163846_0_0_5"/>
<dbReference type="STRING" id="1486262.TM49_13770"/>